<sequence length="78" mass="9055">MTSSLDCLARLLQPAVFILLIAAVAACSNKQLYEASHQNRLQECEKLVASQRQSCREEYSESYDEYRRRLEVEKQSQK</sequence>
<gene>
    <name evidence="1" type="ORF">KXJ70_10125</name>
</gene>
<dbReference type="Proteomes" id="UP001166291">
    <property type="component" value="Unassembled WGS sequence"/>
</dbReference>
<dbReference type="RefSeq" id="WP_219043388.1">
    <property type="nucleotide sequence ID" value="NZ_JAHWDQ010000002.1"/>
</dbReference>
<keyword evidence="2" id="KW-1185">Reference proteome</keyword>
<dbReference type="EMBL" id="JAHWDQ010000002">
    <property type="protein sequence ID" value="MBW2941136.1"/>
    <property type="molecule type" value="Genomic_DNA"/>
</dbReference>
<comment type="caution">
    <text evidence="1">The sequence shown here is derived from an EMBL/GenBank/DDBJ whole genome shotgun (WGS) entry which is preliminary data.</text>
</comment>
<accession>A0ABS6VS90</accession>
<proteinExistence type="predicted"/>
<reference evidence="1" key="1">
    <citation type="submission" date="2021-07" db="EMBL/GenBank/DDBJ databases">
        <title>Zhongshania sp. CAU 1632 isolated from seawater.</title>
        <authorList>
            <person name="Kim W."/>
        </authorList>
    </citation>
    <scope>NUCLEOTIDE SEQUENCE</scope>
    <source>
        <strain evidence="1">CAU 1632</strain>
    </source>
</reference>
<protein>
    <recommendedName>
        <fullName evidence="3">Lipoprotein</fullName>
    </recommendedName>
</protein>
<organism evidence="1 2">
    <name type="scientific">Zhongshania aquimaris</name>
    <dbReference type="NCBI Taxonomy" id="2857107"/>
    <lineage>
        <taxon>Bacteria</taxon>
        <taxon>Pseudomonadati</taxon>
        <taxon>Pseudomonadota</taxon>
        <taxon>Gammaproteobacteria</taxon>
        <taxon>Cellvibrionales</taxon>
        <taxon>Spongiibacteraceae</taxon>
        <taxon>Zhongshania</taxon>
    </lineage>
</organism>
<evidence type="ECO:0000313" key="2">
    <source>
        <dbReference type="Proteomes" id="UP001166291"/>
    </source>
</evidence>
<evidence type="ECO:0000313" key="1">
    <source>
        <dbReference type="EMBL" id="MBW2941136.1"/>
    </source>
</evidence>
<evidence type="ECO:0008006" key="3">
    <source>
        <dbReference type="Google" id="ProtNLM"/>
    </source>
</evidence>
<name>A0ABS6VS90_9GAMM</name>